<evidence type="ECO:0000313" key="2">
    <source>
        <dbReference type="EMBL" id="WNG44515.1"/>
    </source>
</evidence>
<dbReference type="SUPFAM" id="SSF160631">
    <property type="entry name" value="SMI1/KNR4-like"/>
    <property type="match status" value="1"/>
</dbReference>
<feature type="domain" description="Knr4/Smi1-like" evidence="1">
    <location>
        <begin position="21"/>
        <end position="146"/>
    </location>
</feature>
<organism evidence="2 3">
    <name type="scientific">Archangium minus</name>
    <dbReference type="NCBI Taxonomy" id="83450"/>
    <lineage>
        <taxon>Bacteria</taxon>
        <taxon>Pseudomonadati</taxon>
        <taxon>Myxococcota</taxon>
        <taxon>Myxococcia</taxon>
        <taxon>Myxococcales</taxon>
        <taxon>Cystobacterineae</taxon>
        <taxon>Archangiaceae</taxon>
        <taxon>Archangium</taxon>
    </lineage>
</organism>
<accession>A0ABY9WL26</accession>
<dbReference type="EMBL" id="CP043494">
    <property type="protein sequence ID" value="WNG44515.1"/>
    <property type="molecule type" value="Genomic_DNA"/>
</dbReference>
<proteinExistence type="predicted"/>
<dbReference type="Gene3D" id="3.40.1580.10">
    <property type="entry name" value="SMI1/KNR4-like"/>
    <property type="match status" value="1"/>
</dbReference>
<dbReference type="InterPro" id="IPR037883">
    <property type="entry name" value="Knr4/Smi1-like_sf"/>
</dbReference>
<dbReference type="Pfam" id="PF09346">
    <property type="entry name" value="SMI1_KNR4"/>
    <property type="match status" value="1"/>
</dbReference>
<dbReference type="InterPro" id="IPR018958">
    <property type="entry name" value="Knr4/Smi1-like_dom"/>
</dbReference>
<dbReference type="Proteomes" id="UP001611383">
    <property type="component" value="Chromosome"/>
</dbReference>
<dbReference type="RefSeq" id="WP_395817476.1">
    <property type="nucleotide sequence ID" value="NZ_CP043494.1"/>
</dbReference>
<evidence type="ECO:0000313" key="3">
    <source>
        <dbReference type="Proteomes" id="UP001611383"/>
    </source>
</evidence>
<keyword evidence="3" id="KW-1185">Reference proteome</keyword>
<reference evidence="2 3" key="1">
    <citation type="submission" date="2019-08" db="EMBL/GenBank/DDBJ databases">
        <title>Archangium and Cystobacter genomes.</title>
        <authorList>
            <person name="Chen I.-C.K."/>
            <person name="Wielgoss S."/>
        </authorList>
    </citation>
    <scope>NUCLEOTIDE SEQUENCE [LARGE SCALE GENOMIC DNA]</scope>
    <source>
        <strain evidence="2 3">Cbm 6</strain>
    </source>
</reference>
<protein>
    <submittedName>
        <fullName evidence="2">SMI1/KNR4 family protein</fullName>
    </submittedName>
</protein>
<sequence>MATPMSLLLEEVSRDHSPLPPATPEELDAFEQWMGWKLDPDLRAFYLHCNGAKLFKTSTDCPYSIRPLSRIVRARVAIFGKRSDDDAHGPASMYALCDLQGGNYVLVDVARQENGSYPLIVGDPKAWPASAASAQIASSFSDFLERALRSKGRHDWLKGVA</sequence>
<name>A0ABY9WL26_9BACT</name>
<dbReference type="SMART" id="SM00860">
    <property type="entry name" value="SMI1_KNR4"/>
    <property type="match status" value="1"/>
</dbReference>
<evidence type="ECO:0000259" key="1">
    <source>
        <dbReference type="SMART" id="SM00860"/>
    </source>
</evidence>
<gene>
    <name evidence="2" type="ORF">F0U60_10645</name>
</gene>